<reference evidence="3" key="2">
    <citation type="journal article" date="2007" name="Science">
        <title>Draft genome sequence of the sexually transmitted pathogen Trichomonas vaginalis.</title>
        <authorList>
            <person name="Carlton J.M."/>
            <person name="Hirt R.P."/>
            <person name="Silva J.C."/>
            <person name="Delcher A.L."/>
            <person name="Schatz M."/>
            <person name="Zhao Q."/>
            <person name="Wortman J.R."/>
            <person name="Bidwell S.L."/>
            <person name="Alsmark U.C.M."/>
            <person name="Besteiro S."/>
            <person name="Sicheritz-Ponten T."/>
            <person name="Noel C.J."/>
            <person name="Dacks J.B."/>
            <person name="Foster P.G."/>
            <person name="Simillion C."/>
            <person name="Van de Peer Y."/>
            <person name="Miranda-Saavedra D."/>
            <person name="Barton G.J."/>
            <person name="Westrop G.D."/>
            <person name="Mueller S."/>
            <person name="Dessi D."/>
            <person name="Fiori P.L."/>
            <person name="Ren Q."/>
            <person name="Paulsen I."/>
            <person name="Zhang H."/>
            <person name="Bastida-Corcuera F.D."/>
            <person name="Simoes-Barbosa A."/>
            <person name="Brown M.T."/>
            <person name="Hayes R.D."/>
            <person name="Mukherjee M."/>
            <person name="Okumura C.Y."/>
            <person name="Schneider R."/>
            <person name="Smith A.J."/>
            <person name="Vanacova S."/>
            <person name="Villalvazo M."/>
            <person name="Haas B.J."/>
            <person name="Pertea M."/>
            <person name="Feldblyum T.V."/>
            <person name="Utterback T.R."/>
            <person name="Shu C.L."/>
            <person name="Osoegawa K."/>
            <person name="de Jong P.J."/>
            <person name="Hrdy I."/>
            <person name="Horvathova L."/>
            <person name="Zubacova Z."/>
            <person name="Dolezal P."/>
            <person name="Malik S.B."/>
            <person name="Logsdon J.M. Jr."/>
            <person name="Henze K."/>
            <person name="Gupta A."/>
            <person name="Wang C.C."/>
            <person name="Dunne R.L."/>
            <person name="Upcroft J.A."/>
            <person name="Upcroft P."/>
            <person name="White O."/>
            <person name="Salzberg S.L."/>
            <person name="Tang P."/>
            <person name="Chiu C.-H."/>
            <person name="Lee Y.-S."/>
            <person name="Embley T.M."/>
            <person name="Coombs G.H."/>
            <person name="Mottram J.C."/>
            <person name="Tachezy J."/>
            <person name="Fraser-Liggett C.M."/>
            <person name="Johnson P.J."/>
        </authorList>
    </citation>
    <scope>NUCLEOTIDE SEQUENCE [LARGE SCALE GENOMIC DNA]</scope>
    <source>
        <strain evidence="3">G3</strain>
    </source>
</reference>
<dbReference type="PROSITE" id="PS50297">
    <property type="entry name" value="ANK_REP_REGION"/>
    <property type="match status" value="6"/>
</dbReference>
<organism evidence="3 4">
    <name type="scientific">Trichomonas vaginalis (strain ATCC PRA-98 / G3)</name>
    <dbReference type="NCBI Taxonomy" id="412133"/>
    <lineage>
        <taxon>Eukaryota</taxon>
        <taxon>Metamonada</taxon>
        <taxon>Parabasalia</taxon>
        <taxon>Trichomonadida</taxon>
        <taxon>Trichomonadidae</taxon>
        <taxon>Trichomonas</taxon>
    </lineage>
</organism>
<dbReference type="OrthoDB" id="424503at2759"/>
<dbReference type="Pfam" id="PF11929">
    <property type="entry name" value="DUF3447"/>
    <property type="match status" value="1"/>
</dbReference>
<evidence type="ECO:0000259" key="2">
    <source>
        <dbReference type="Pfam" id="PF11929"/>
    </source>
</evidence>
<keyword evidence="4" id="KW-1185">Reference proteome</keyword>
<accession>A2EHH9</accession>
<dbReference type="PRINTS" id="PR01415">
    <property type="entry name" value="ANKYRIN"/>
</dbReference>
<dbReference type="SUPFAM" id="SSF48403">
    <property type="entry name" value="Ankyrin repeat"/>
    <property type="match status" value="1"/>
</dbReference>
<dbReference type="InterPro" id="IPR002110">
    <property type="entry name" value="Ankyrin_rpt"/>
</dbReference>
<dbReference type="Gene3D" id="1.25.40.20">
    <property type="entry name" value="Ankyrin repeat-containing domain"/>
    <property type="match status" value="3"/>
</dbReference>
<dbReference type="EMBL" id="DS113390">
    <property type="protein sequence ID" value="EAY07866.1"/>
    <property type="molecule type" value="Genomic_DNA"/>
</dbReference>
<dbReference type="SMR" id="A2EHH9"/>
<name>A2EHH9_TRIV3</name>
<proteinExistence type="predicted"/>
<reference evidence="3" key="1">
    <citation type="submission" date="2006-10" db="EMBL/GenBank/DDBJ databases">
        <authorList>
            <person name="Amadeo P."/>
            <person name="Zhao Q."/>
            <person name="Wortman J."/>
            <person name="Fraser-Liggett C."/>
            <person name="Carlton J."/>
        </authorList>
    </citation>
    <scope>NUCLEOTIDE SEQUENCE</scope>
    <source>
        <strain evidence="3">G3</strain>
    </source>
</reference>
<dbReference type="PROSITE" id="PS50088">
    <property type="entry name" value="ANK_REPEAT"/>
    <property type="match status" value="6"/>
</dbReference>
<feature type="repeat" description="ANK" evidence="1">
    <location>
        <begin position="475"/>
        <end position="501"/>
    </location>
</feature>
<dbReference type="InterPro" id="IPR020683">
    <property type="entry name" value="DUF3447"/>
</dbReference>
<feature type="repeat" description="ANK" evidence="1">
    <location>
        <begin position="409"/>
        <end position="441"/>
    </location>
</feature>
<gene>
    <name evidence="3" type="ORF">TVAG_142200</name>
</gene>
<dbReference type="STRING" id="5722.A2EHH9"/>
<feature type="repeat" description="ANK" evidence="1">
    <location>
        <begin position="343"/>
        <end position="375"/>
    </location>
</feature>
<feature type="domain" description="DUF3447" evidence="2">
    <location>
        <begin position="196"/>
        <end position="271"/>
    </location>
</feature>
<dbReference type="VEuPathDB" id="TrichDB:TVAG_142200"/>
<evidence type="ECO:0000313" key="3">
    <source>
        <dbReference type="EMBL" id="EAY07866.1"/>
    </source>
</evidence>
<sequence>MSHQDVHPNKYCKLRSTYKYYIDIYNALYQSRKEKEELNSIYRMIKTELIDSNKYPPENMIKDILNFIPFNNRYAKSYLYLAKLIFDEYHVKEVDCIIFISNILFFKEYGIKLDKSDNFEKDDFNYLDIHTENTIYRAIMNNDKERFIIFTERDGFDKDQTLKCYLYPNSFKGYSLLEICCYHGAVDCFKLLRTKFNSEITQRCLEVSFLGGNPEIMSECLKYQKPNKTCMEYAIISRNIDFVTFLMNEYNIEIDLKYCALFKNLESFLVYFNQTNDFGKCLVYSPMFNIPSLIEYFLSHGANINKTNKDGETALHIAARYNCKEIAEVLISHGANINETNKDGETALHIAARYNCKEIAEVLISHGANINETNKDGETALHIAARYNCKEIAEVLISHGANINETNKDGETALHIAARYNCKEIAEVLISHGANINETNKDGETALHIAARYNCKEIAEVLISHGANINETNKDGETALHIAALFDNAEIAEVLISHGAK</sequence>
<dbReference type="InterPro" id="IPR036770">
    <property type="entry name" value="Ankyrin_rpt-contain_sf"/>
</dbReference>
<dbReference type="eggNOG" id="KOG4177">
    <property type="taxonomic scope" value="Eukaryota"/>
</dbReference>
<dbReference type="Proteomes" id="UP000001542">
    <property type="component" value="Unassembled WGS sequence"/>
</dbReference>
<dbReference type="RefSeq" id="XP_001320089.1">
    <property type="nucleotide sequence ID" value="XM_001320054.1"/>
</dbReference>
<feature type="repeat" description="ANK" evidence="1">
    <location>
        <begin position="310"/>
        <end position="342"/>
    </location>
</feature>
<dbReference type="InParanoid" id="A2EHH9"/>
<dbReference type="AlphaFoldDB" id="A2EHH9"/>
<feature type="repeat" description="ANK" evidence="1">
    <location>
        <begin position="442"/>
        <end position="474"/>
    </location>
</feature>
<dbReference type="Pfam" id="PF12796">
    <property type="entry name" value="Ank_2"/>
    <property type="match status" value="2"/>
</dbReference>
<dbReference type="Pfam" id="PF13637">
    <property type="entry name" value="Ank_4"/>
    <property type="match status" value="1"/>
</dbReference>
<evidence type="ECO:0000256" key="1">
    <source>
        <dbReference type="PROSITE-ProRule" id="PRU00023"/>
    </source>
</evidence>
<dbReference type="SUPFAM" id="SSF140860">
    <property type="entry name" value="Pseudo ankyrin repeat-like"/>
    <property type="match status" value="1"/>
</dbReference>
<dbReference type="PANTHER" id="PTHR24182:SF13">
    <property type="entry name" value="LD18443P"/>
    <property type="match status" value="1"/>
</dbReference>
<dbReference type="PANTHER" id="PTHR24182">
    <property type="entry name" value="ANKYRIN REPEAT AND SOCS BOX CONTAINING 4"/>
    <property type="match status" value="1"/>
</dbReference>
<protein>
    <submittedName>
        <fullName evidence="3">Ankyrin repeat protein, putative</fullName>
    </submittedName>
</protein>
<keyword evidence="1" id="KW-0040">ANK repeat</keyword>
<dbReference type="VEuPathDB" id="TrichDB:TVAGG3_0775160"/>
<feature type="repeat" description="ANK" evidence="1">
    <location>
        <begin position="376"/>
        <end position="408"/>
    </location>
</feature>
<dbReference type="SMART" id="SM00248">
    <property type="entry name" value="ANK"/>
    <property type="match status" value="8"/>
</dbReference>
<dbReference type="KEGG" id="tva:4765761"/>
<evidence type="ECO:0000313" key="4">
    <source>
        <dbReference type="Proteomes" id="UP000001542"/>
    </source>
</evidence>